<dbReference type="CDD" id="cd00075">
    <property type="entry name" value="HATPase"/>
    <property type="match status" value="1"/>
</dbReference>
<dbReference type="CDD" id="cd00082">
    <property type="entry name" value="HisKA"/>
    <property type="match status" value="1"/>
</dbReference>
<dbReference type="InterPro" id="IPR005467">
    <property type="entry name" value="His_kinase_dom"/>
</dbReference>
<feature type="coiled-coil region" evidence="7">
    <location>
        <begin position="340"/>
        <end position="381"/>
    </location>
</feature>
<dbReference type="AlphaFoldDB" id="A0A437GXX6"/>
<dbReference type="FunFam" id="1.10.287.130:FF:000063">
    <property type="entry name" value="Hybrid sensor histidine kinase/response regulator"/>
    <property type="match status" value="1"/>
</dbReference>
<dbReference type="Pfam" id="PF02518">
    <property type="entry name" value="HATPase_c"/>
    <property type="match status" value="1"/>
</dbReference>
<feature type="domain" description="Response regulatory" evidence="9">
    <location>
        <begin position="620"/>
        <end position="736"/>
    </location>
</feature>
<evidence type="ECO:0000256" key="2">
    <source>
        <dbReference type="ARBA" id="ARBA00012438"/>
    </source>
</evidence>
<dbReference type="Pfam" id="PF12860">
    <property type="entry name" value="PAS_7"/>
    <property type="match status" value="2"/>
</dbReference>
<dbReference type="FunFam" id="3.30.565.10:FF:000049">
    <property type="entry name" value="Two-component sensor histidine kinase"/>
    <property type="match status" value="1"/>
</dbReference>
<dbReference type="InterPro" id="IPR003594">
    <property type="entry name" value="HATPase_dom"/>
</dbReference>
<dbReference type="PROSITE" id="PS50109">
    <property type="entry name" value="HIS_KIN"/>
    <property type="match status" value="1"/>
</dbReference>
<dbReference type="GO" id="GO:0009927">
    <property type="term" value="F:histidine phosphotransfer kinase activity"/>
    <property type="evidence" value="ECO:0007669"/>
    <property type="project" value="TreeGrafter"/>
</dbReference>
<dbReference type="SMART" id="SM00387">
    <property type="entry name" value="HATPase_c"/>
    <property type="match status" value="1"/>
</dbReference>
<dbReference type="PRINTS" id="PR00344">
    <property type="entry name" value="BCTRLSENSOR"/>
</dbReference>
<dbReference type="CDD" id="cd00156">
    <property type="entry name" value="REC"/>
    <property type="match status" value="1"/>
</dbReference>
<evidence type="ECO:0000259" key="8">
    <source>
        <dbReference type="PROSITE" id="PS50109"/>
    </source>
</evidence>
<dbReference type="EMBL" id="RXOL01000005">
    <property type="protein sequence ID" value="RVQ66086.1"/>
    <property type="molecule type" value="Genomic_DNA"/>
</dbReference>
<dbReference type="SUPFAM" id="SSF52172">
    <property type="entry name" value="CheY-like"/>
    <property type="match status" value="1"/>
</dbReference>
<dbReference type="InterPro" id="IPR036890">
    <property type="entry name" value="HATPase_C_sf"/>
</dbReference>
<dbReference type="GO" id="GO:0000155">
    <property type="term" value="F:phosphorelay sensor kinase activity"/>
    <property type="evidence" value="ECO:0007669"/>
    <property type="project" value="InterPro"/>
</dbReference>
<dbReference type="Gene3D" id="1.10.287.130">
    <property type="match status" value="1"/>
</dbReference>
<dbReference type="OrthoDB" id="9764438at2"/>
<evidence type="ECO:0000313" key="11">
    <source>
        <dbReference type="Proteomes" id="UP000283003"/>
    </source>
</evidence>
<comment type="catalytic activity">
    <reaction evidence="1">
        <text>ATP + protein L-histidine = ADP + protein N-phospho-L-histidine.</text>
        <dbReference type="EC" id="2.7.13.3"/>
    </reaction>
</comment>
<evidence type="ECO:0000256" key="7">
    <source>
        <dbReference type="SAM" id="Coils"/>
    </source>
</evidence>
<dbReference type="InterPro" id="IPR011006">
    <property type="entry name" value="CheY-like_superfamily"/>
</dbReference>
<dbReference type="Proteomes" id="UP000283003">
    <property type="component" value="Unassembled WGS sequence"/>
</dbReference>
<dbReference type="Pfam" id="PF00072">
    <property type="entry name" value="Response_reg"/>
    <property type="match status" value="1"/>
</dbReference>
<evidence type="ECO:0000256" key="3">
    <source>
        <dbReference type="ARBA" id="ARBA00022553"/>
    </source>
</evidence>
<evidence type="ECO:0000256" key="4">
    <source>
        <dbReference type="ARBA" id="ARBA00022679"/>
    </source>
</evidence>
<dbReference type="SMART" id="SM00388">
    <property type="entry name" value="HisKA"/>
    <property type="match status" value="1"/>
</dbReference>
<keyword evidence="4" id="KW-0808">Transferase</keyword>
<evidence type="ECO:0000259" key="9">
    <source>
        <dbReference type="PROSITE" id="PS50110"/>
    </source>
</evidence>
<gene>
    <name evidence="10" type="ORF">EKN06_11775</name>
</gene>
<evidence type="ECO:0000256" key="1">
    <source>
        <dbReference type="ARBA" id="ARBA00000085"/>
    </source>
</evidence>
<dbReference type="SUPFAM" id="SSF47384">
    <property type="entry name" value="Homodimeric domain of signal transducing histidine kinase"/>
    <property type="match status" value="1"/>
</dbReference>
<dbReference type="RefSeq" id="WP_127613184.1">
    <property type="nucleotide sequence ID" value="NZ_RXOL01000005.1"/>
</dbReference>
<keyword evidence="11" id="KW-1185">Reference proteome</keyword>
<dbReference type="SUPFAM" id="SSF55874">
    <property type="entry name" value="ATPase domain of HSP90 chaperone/DNA topoisomerase II/histidine kinase"/>
    <property type="match status" value="1"/>
</dbReference>
<protein>
    <recommendedName>
        <fullName evidence="2">histidine kinase</fullName>
        <ecNumber evidence="2">2.7.13.3</ecNumber>
    </recommendedName>
</protein>
<organism evidence="10 11">
    <name type="scientific">Croceicoccus ponticola</name>
    <dbReference type="NCBI Taxonomy" id="2217664"/>
    <lineage>
        <taxon>Bacteria</taxon>
        <taxon>Pseudomonadati</taxon>
        <taxon>Pseudomonadota</taxon>
        <taxon>Alphaproteobacteria</taxon>
        <taxon>Sphingomonadales</taxon>
        <taxon>Erythrobacteraceae</taxon>
        <taxon>Croceicoccus</taxon>
    </lineage>
</organism>
<feature type="domain" description="Histidine kinase" evidence="8">
    <location>
        <begin position="388"/>
        <end position="599"/>
    </location>
</feature>
<feature type="modified residue" description="4-aspartylphosphate" evidence="6">
    <location>
        <position position="670"/>
    </location>
</feature>
<proteinExistence type="predicted"/>
<name>A0A437GXX6_9SPHN</name>
<dbReference type="InterPro" id="IPR036097">
    <property type="entry name" value="HisK_dim/P_sf"/>
</dbReference>
<dbReference type="GO" id="GO:0005886">
    <property type="term" value="C:plasma membrane"/>
    <property type="evidence" value="ECO:0007669"/>
    <property type="project" value="TreeGrafter"/>
</dbReference>
<keyword evidence="3 6" id="KW-0597">Phosphoprotein</keyword>
<dbReference type="EC" id="2.7.13.3" evidence="2"/>
<reference evidence="10 11" key="1">
    <citation type="submission" date="2018-12" db="EMBL/GenBank/DDBJ databases">
        <title>Croceicoccus ponticola sp. nov., a lipolytic bacterium isolated from seawater.</title>
        <authorList>
            <person name="Yoon J.-H."/>
        </authorList>
    </citation>
    <scope>NUCLEOTIDE SEQUENCE [LARGE SCALE GENOMIC DNA]</scope>
    <source>
        <strain evidence="10 11">GM-16</strain>
    </source>
</reference>
<evidence type="ECO:0000313" key="10">
    <source>
        <dbReference type="EMBL" id="RVQ66086.1"/>
    </source>
</evidence>
<keyword evidence="7" id="KW-0175">Coiled coil</keyword>
<evidence type="ECO:0000256" key="5">
    <source>
        <dbReference type="ARBA" id="ARBA00022777"/>
    </source>
</evidence>
<evidence type="ECO:0000256" key="6">
    <source>
        <dbReference type="PROSITE-ProRule" id="PRU00169"/>
    </source>
</evidence>
<dbReference type="PANTHER" id="PTHR43047:SF9">
    <property type="entry name" value="HISTIDINE KINASE"/>
    <property type="match status" value="1"/>
</dbReference>
<dbReference type="SMART" id="SM00448">
    <property type="entry name" value="REC"/>
    <property type="match status" value="1"/>
</dbReference>
<dbReference type="Gene3D" id="3.30.565.10">
    <property type="entry name" value="Histidine kinase-like ATPase, C-terminal domain"/>
    <property type="match status" value="1"/>
</dbReference>
<keyword evidence="5" id="KW-0418">Kinase</keyword>
<dbReference type="SUPFAM" id="SSF55785">
    <property type="entry name" value="PYP-like sensor domain (PAS domain)"/>
    <property type="match status" value="1"/>
</dbReference>
<dbReference type="InterPro" id="IPR004358">
    <property type="entry name" value="Sig_transdc_His_kin-like_C"/>
</dbReference>
<dbReference type="PROSITE" id="PS50110">
    <property type="entry name" value="RESPONSE_REGULATORY"/>
    <property type="match status" value="1"/>
</dbReference>
<dbReference type="Gene3D" id="3.40.50.2300">
    <property type="match status" value="1"/>
</dbReference>
<dbReference type="Gene3D" id="3.30.450.20">
    <property type="entry name" value="PAS domain"/>
    <property type="match status" value="1"/>
</dbReference>
<comment type="caution">
    <text evidence="10">The sequence shown here is derived from an EMBL/GenBank/DDBJ whole genome shotgun (WGS) entry which is preliminary data.</text>
</comment>
<accession>A0A437GXX6</accession>
<dbReference type="Pfam" id="PF00512">
    <property type="entry name" value="HisKA"/>
    <property type="match status" value="1"/>
</dbReference>
<dbReference type="InterPro" id="IPR001789">
    <property type="entry name" value="Sig_transdc_resp-reg_receiver"/>
</dbReference>
<dbReference type="InterPro" id="IPR003661">
    <property type="entry name" value="HisK_dim/P_dom"/>
</dbReference>
<dbReference type="InterPro" id="IPR035965">
    <property type="entry name" value="PAS-like_dom_sf"/>
</dbReference>
<sequence>MRDGDRGVTPTDGRDAELAALRERVRRLEKINEALIDRVERSSDMDGSYSLFETAIALESMVRDRTAELETTLEKLADTNVRLSAAHADADAARGRLRDAIESLSDGFAIFDAGDRLIMYNEAFLKIWPEFRGKLDATTTFTDMAQQLAHSGRTVGSQIAPERWVRERIERHREASGAHVQMLTDGRWLQINELRTSEGGTVGIYTDITSVKAEDARQRALELAGRNLALQATLDTLSEGACLFDNERRLIAWNEPLVRMLNITNNLHEAIGTHERLHKWCIGKQGLDLAHAIEWRHGRGPRISTDCEMQGRRFVIRSVALSGGGMAYAFDDVTDRIRFQRSLTEQAETLEKRVNERTAELVEVNRQLVDAKNEAEQANRSKTSFIAAASHDLLQPLNAARLFVSALAERRLAATNRGLVRQSVVALDSVEELLEALFEISRLDAGAIHPEVQSLALDRILSALRIEFGPLARKGGLTFDVPETGLWVRSDMRLLRRILQNFVSNAIRYTAEGSVRVVAQVDGDDILIAVTDTGAGIAEDNRETIFEEFRRLKKTYKTPGKGLGLAIVRRASAMLGHRITLESEPDIGSTFTIRVPRAEPVAMLEEAPADPRRSTRTGGTVTVVDNDEQVLQGMRVLLENWGLVVVTGGHPDDPAVVESVEGGTGLLIADYHLDDGMTGDEAIAMLRARHSGDLPAIVITADRSDEVKQKLASQDLPVLTKPVKPAQLRALLRKLELTG</sequence>
<dbReference type="PANTHER" id="PTHR43047">
    <property type="entry name" value="TWO-COMPONENT HISTIDINE PROTEIN KINASE"/>
    <property type="match status" value="1"/>
</dbReference>